<organism evidence="8">
    <name type="scientific">Fonticula alba</name>
    <name type="common">Slime mold</name>
    <dbReference type="NCBI Taxonomy" id="691883"/>
    <lineage>
        <taxon>Eukaryota</taxon>
        <taxon>Rotosphaerida</taxon>
        <taxon>Fonticulaceae</taxon>
        <taxon>Fonticula</taxon>
    </lineage>
</organism>
<dbReference type="Gene3D" id="2.40.50.140">
    <property type="entry name" value="Nucleic acid-binding proteins"/>
    <property type="match status" value="1"/>
</dbReference>
<feature type="domain" description="TRNA-binding" evidence="7">
    <location>
        <begin position="166"/>
        <end position="270"/>
    </location>
</feature>
<evidence type="ECO:0000256" key="6">
    <source>
        <dbReference type="PROSITE-ProRule" id="PRU00209"/>
    </source>
</evidence>
<dbReference type="SUPFAM" id="SSF50249">
    <property type="entry name" value="Nucleic acid-binding proteins"/>
    <property type="match status" value="1"/>
</dbReference>
<proteinExistence type="predicted"/>
<evidence type="ECO:0000256" key="3">
    <source>
        <dbReference type="ARBA" id="ARBA00022555"/>
    </source>
</evidence>
<dbReference type="CDD" id="cd02799">
    <property type="entry name" value="tRNA_bind_EMAP-II_like"/>
    <property type="match status" value="1"/>
</dbReference>
<keyword evidence="3 6" id="KW-0820">tRNA-binding</keyword>
<dbReference type="InterPro" id="IPR002547">
    <property type="entry name" value="tRNA-bd_dom"/>
</dbReference>
<dbReference type="GO" id="GO:0000049">
    <property type="term" value="F:tRNA binding"/>
    <property type="evidence" value="ECO:0007669"/>
    <property type="project" value="UniProtKB-UniRule"/>
</dbReference>
<dbReference type="GO" id="GO:0006412">
    <property type="term" value="P:translation"/>
    <property type="evidence" value="ECO:0007669"/>
    <property type="project" value="UniProtKB-KW"/>
</dbReference>
<dbReference type="EMBL" id="KB932201">
    <property type="protein sequence ID" value="KCV72452.1"/>
    <property type="molecule type" value="Genomic_DNA"/>
</dbReference>
<evidence type="ECO:0000256" key="2">
    <source>
        <dbReference type="ARBA" id="ARBA00022490"/>
    </source>
</evidence>
<name>A0A058ZG59_FONAL</name>
<protein>
    <recommendedName>
        <fullName evidence="7">tRNA-binding domain-containing protein</fullName>
    </recommendedName>
</protein>
<evidence type="ECO:0000259" key="7">
    <source>
        <dbReference type="PROSITE" id="PS50886"/>
    </source>
</evidence>
<dbReference type="FunFam" id="2.40.50.140:FF:000047">
    <property type="entry name" value="tyrosine--tRNA ligase, cytoplasmic isoform X2"/>
    <property type="match status" value="1"/>
</dbReference>
<dbReference type="AlphaFoldDB" id="A0A058ZG59"/>
<keyword evidence="9" id="KW-1185">Reference proteome</keyword>
<dbReference type="RefSeq" id="XP_009492153.1">
    <property type="nucleotide sequence ID" value="XM_009493878.1"/>
</dbReference>
<dbReference type="Proteomes" id="UP000030693">
    <property type="component" value="Unassembled WGS sequence"/>
</dbReference>
<dbReference type="InterPro" id="IPR051270">
    <property type="entry name" value="Tyrosine-tRNA_ligase_regulator"/>
</dbReference>
<evidence type="ECO:0000256" key="5">
    <source>
        <dbReference type="ARBA" id="ARBA00022917"/>
    </source>
</evidence>
<dbReference type="PROSITE" id="PS50886">
    <property type="entry name" value="TRBD"/>
    <property type="match status" value="1"/>
</dbReference>
<dbReference type="GeneID" id="20524769"/>
<dbReference type="PANTHER" id="PTHR11586:SF33">
    <property type="entry name" value="AMINOACYL TRNA SYNTHASE COMPLEX-INTERACTING MULTIFUNCTIONAL PROTEIN 1"/>
    <property type="match status" value="1"/>
</dbReference>
<comment type="subcellular location">
    <subcellularLocation>
        <location evidence="1">Cytoplasm</location>
    </subcellularLocation>
</comment>
<dbReference type="InterPro" id="IPR012340">
    <property type="entry name" value="NA-bd_OB-fold"/>
</dbReference>
<keyword evidence="5" id="KW-0648">Protein biosynthesis</keyword>
<dbReference type="GO" id="GO:0005737">
    <property type="term" value="C:cytoplasm"/>
    <property type="evidence" value="ECO:0007669"/>
    <property type="project" value="UniProtKB-SubCell"/>
</dbReference>
<evidence type="ECO:0000313" key="8">
    <source>
        <dbReference type="EMBL" id="KCV72452.1"/>
    </source>
</evidence>
<gene>
    <name evidence="8" type="ORF">H696_00044</name>
</gene>
<keyword evidence="4 6" id="KW-0694">RNA-binding</keyword>
<dbReference type="STRING" id="691883.A0A058ZG59"/>
<accession>A0A058ZG59</accession>
<evidence type="ECO:0000256" key="1">
    <source>
        <dbReference type="ARBA" id="ARBA00004496"/>
    </source>
</evidence>
<keyword evidence="2" id="KW-0963">Cytoplasm</keyword>
<dbReference type="eggNOG" id="KOG2241">
    <property type="taxonomic scope" value="Eukaryota"/>
</dbReference>
<evidence type="ECO:0000256" key="4">
    <source>
        <dbReference type="ARBA" id="ARBA00022884"/>
    </source>
</evidence>
<dbReference type="Pfam" id="PF01588">
    <property type="entry name" value="tRNA_bind"/>
    <property type="match status" value="1"/>
</dbReference>
<dbReference type="OrthoDB" id="197206at2759"/>
<evidence type="ECO:0000313" key="9">
    <source>
        <dbReference type="Proteomes" id="UP000030693"/>
    </source>
</evidence>
<dbReference type="PANTHER" id="PTHR11586">
    <property type="entry name" value="TRNA-AMINOACYLATION COFACTOR ARC1 FAMILY MEMBER"/>
    <property type="match status" value="1"/>
</dbReference>
<reference evidence="8" key="1">
    <citation type="submission" date="2013-04" db="EMBL/GenBank/DDBJ databases">
        <title>The Genome Sequence of Fonticula alba ATCC 38817.</title>
        <authorList>
            <consortium name="The Broad Institute Genomics Platform"/>
            <person name="Russ C."/>
            <person name="Cuomo C."/>
            <person name="Burger G."/>
            <person name="Gray M.W."/>
            <person name="Holland P.W.H."/>
            <person name="King N."/>
            <person name="Lang F.B.F."/>
            <person name="Roger A.J."/>
            <person name="Ruiz-Trillo I."/>
            <person name="Brown M."/>
            <person name="Walker B."/>
            <person name="Young S."/>
            <person name="Zeng Q."/>
            <person name="Gargeya S."/>
            <person name="Fitzgerald M."/>
            <person name="Haas B."/>
            <person name="Abouelleil A."/>
            <person name="Allen A.W."/>
            <person name="Alvarado L."/>
            <person name="Arachchi H.M."/>
            <person name="Berlin A.M."/>
            <person name="Chapman S.B."/>
            <person name="Gainer-Dewar J."/>
            <person name="Goldberg J."/>
            <person name="Griggs A."/>
            <person name="Gujja S."/>
            <person name="Hansen M."/>
            <person name="Howarth C."/>
            <person name="Imamovic A."/>
            <person name="Ireland A."/>
            <person name="Larimer J."/>
            <person name="McCowan C."/>
            <person name="Murphy C."/>
            <person name="Pearson M."/>
            <person name="Poon T.W."/>
            <person name="Priest M."/>
            <person name="Roberts A."/>
            <person name="Saif S."/>
            <person name="Shea T."/>
            <person name="Sisk P."/>
            <person name="Sykes S."/>
            <person name="Wortman J."/>
            <person name="Nusbaum C."/>
            <person name="Birren B."/>
        </authorList>
    </citation>
    <scope>NUCLEOTIDE SEQUENCE [LARGE SCALE GENOMIC DNA]</scope>
    <source>
        <strain evidence="8">ATCC 38817</strain>
    </source>
</reference>
<sequence>MSDAAAAAPTTTVADAQSLNLVLKALGLPETEHDLTTALQAIKEAHADLVPTDGEEFAQVLQWIHLAFFTMQPAIAAASQRDIRSSARNNLPARRYNEVGNLFRWFKEVQDLTHDKINISVFPKIDFEAALAAVAAEAEALQEKKKAKAKPAAKPAAAAEVSGEPDISMLDMRVGRVVSVALHENASSLYVEQIDFGEETGPRTVVSGLVGKIPMEYLQDRLVICLCNLKPAAMRGVKSFAMVMCAANAEDTVVELVEPPAGAEVGDVIVFEGHPGEPLPQLNPKKKIFEALQPGLRTDANRVARWNDIAWSIKGKEGVCAPNTVANGTIR</sequence>